<feature type="binding site" evidence="7">
    <location>
        <position position="104"/>
    </location>
    <ligand>
        <name>Zn(2+)</name>
        <dbReference type="ChEBI" id="CHEBI:29105"/>
        <note>catalytic</note>
    </ligand>
</feature>
<proteinExistence type="inferred from homology"/>
<feature type="binding site" evidence="7">
    <location>
        <position position="94"/>
    </location>
    <ligand>
        <name>Zn(2+)</name>
        <dbReference type="ChEBI" id="CHEBI:29105"/>
        <note>catalytic</note>
    </ligand>
</feature>
<evidence type="ECO:0000256" key="2">
    <source>
        <dbReference type="ARBA" id="ARBA00022722"/>
    </source>
</evidence>
<keyword evidence="3 7" id="KW-0479">Metal-binding</keyword>
<comment type="function">
    <text evidence="7">Single strand-specific metallo-endoribonuclease involved in late-stage 70S ribosome quality control and in maturation of the 3' terminus of the 16S rRNA.</text>
</comment>
<dbReference type="InterPro" id="IPR020549">
    <property type="entry name" value="YbeY_CS"/>
</dbReference>
<dbReference type="Pfam" id="PF02130">
    <property type="entry name" value="YbeY"/>
    <property type="match status" value="1"/>
</dbReference>
<comment type="subcellular location">
    <subcellularLocation>
        <location evidence="7">Cytoplasm</location>
    </subcellularLocation>
</comment>
<dbReference type="SUPFAM" id="SSF55486">
    <property type="entry name" value="Metalloproteases ('zincins'), catalytic domain"/>
    <property type="match status" value="1"/>
</dbReference>
<dbReference type="PANTHER" id="PTHR46986">
    <property type="entry name" value="ENDORIBONUCLEASE YBEY, CHLOROPLASTIC"/>
    <property type="match status" value="1"/>
</dbReference>
<comment type="cofactor">
    <cofactor evidence="7">
        <name>Zn(2+)</name>
        <dbReference type="ChEBI" id="CHEBI:29105"/>
    </cofactor>
    <text evidence="7">Binds 1 zinc ion.</text>
</comment>
<dbReference type="GO" id="GO:0006364">
    <property type="term" value="P:rRNA processing"/>
    <property type="evidence" value="ECO:0007669"/>
    <property type="project" value="UniProtKB-UniRule"/>
</dbReference>
<dbReference type="PANTHER" id="PTHR46986:SF1">
    <property type="entry name" value="ENDORIBONUCLEASE YBEY, CHLOROPLASTIC"/>
    <property type="match status" value="1"/>
</dbReference>
<keyword evidence="4 7" id="KW-0255">Endonuclease</keyword>
<reference evidence="8" key="1">
    <citation type="submission" date="2017-04" db="EMBL/GenBank/DDBJ databases">
        <authorList>
            <person name="Afonso C.L."/>
            <person name="Miller P.J."/>
            <person name="Scott M.A."/>
            <person name="Spackman E."/>
            <person name="Goraichik I."/>
            <person name="Dimitrov K.M."/>
            <person name="Suarez D.L."/>
            <person name="Swayne D.E."/>
        </authorList>
    </citation>
    <scope>NUCLEOTIDE SEQUENCE [LARGE SCALE GENOMIC DNA]</scope>
    <source>
        <strain evidence="8">DSM 13146</strain>
    </source>
</reference>
<feature type="binding site" evidence="7">
    <location>
        <position position="98"/>
    </location>
    <ligand>
        <name>Zn(2+)</name>
        <dbReference type="ChEBI" id="CHEBI:29105"/>
        <note>catalytic</note>
    </ligand>
</feature>
<evidence type="ECO:0000256" key="5">
    <source>
        <dbReference type="ARBA" id="ARBA00022801"/>
    </source>
</evidence>
<dbReference type="STRING" id="1121390.SAMN02746041_00415"/>
<dbReference type="AlphaFoldDB" id="A0A1W1X1L2"/>
<dbReference type="PROSITE" id="PS01306">
    <property type="entry name" value="UPF0054"/>
    <property type="match status" value="1"/>
</dbReference>
<dbReference type="InterPro" id="IPR023091">
    <property type="entry name" value="MetalPrtase_cat_dom_sf_prd"/>
</dbReference>
<dbReference type="EMBL" id="FWXF01000001">
    <property type="protein sequence ID" value="SMC17856.1"/>
    <property type="molecule type" value="Genomic_DNA"/>
</dbReference>
<dbReference type="GO" id="GO:0008270">
    <property type="term" value="F:zinc ion binding"/>
    <property type="evidence" value="ECO:0007669"/>
    <property type="project" value="UniProtKB-UniRule"/>
</dbReference>
<organism evidence="8 9">
    <name type="scientific">Desulfacinum hydrothermale DSM 13146</name>
    <dbReference type="NCBI Taxonomy" id="1121390"/>
    <lineage>
        <taxon>Bacteria</taxon>
        <taxon>Pseudomonadati</taxon>
        <taxon>Thermodesulfobacteriota</taxon>
        <taxon>Syntrophobacteria</taxon>
        <taxon>Syntrophobacterales</taxon>
        <taxon>Syntrophobacteraceae</taxon>
        <taxon>Desulfacinum</taxon>
    </lineage>
</organism>
<keyword evidence="2 7" id="KW-0540">Nuclease</keyword>
<keyword evidence="5 7" id="KW-0378">Hydrolase</keyword>
<evidence type="ECO:0000256" key="7">
    <source>
        <dbReference type="HAMAP-Rule" id="MF_00009"/>
    </source>
</evidence>
<sequence>MEQAAERILNALGCNEAELSLAVLDDEAIRKLNAQYRGVDEPTDVLSFPMGQGEFADIAPQMLGDVVLSVETADAMAAAHRISLEAVLDLLLIHGVLHLVGYDHADPQEARRMDRKTLDLLTLLGHDPKDFAWYETSAPYAKRKEEED</sequence>
<keyword evidence="7" id="KW-0698">rRNA processing</keyword>
<dbReference type="HAMAP" id="MF_00009">
    <property type="entry name" value="Endoribonucl_YbeY"/>
    <property type="match status" value="1"/>
</dbReference>
<evidence type="ECO:0000313" key="8">
    <source>
        <dbReference type="EMBL" id="SMC17856.1"/>
    </source>
</evidence>
<keyword evidence="7" id="KW-0690">Ribosome biogenesis</keyword>
<keyword evidence="7" id="KW-0963">Cytoplasm</keyword>
<dbReference type="Proteomes" id="UP000192783">
    <property type="component" value="Unassembled WGS sequence"/>
</dbReference>
<evidence type="ECO:0000256" key="4">
    <source>
        <dbReference type="ARBA" id="ARBA00022759"/>
    </source>
</evidence>
<keyword evidence="9" id="KW-1185">Reference proteome</keyword>
<dbReference type="EC" id="3.1.-.-" evidence="7"/>
<evidence type="ECO:0000313" key="9">
    <source>
        <dbReference type="Proteomes" id="UP000192783"/>
    </source>
</evidence>
<name>A0A1W1X1L2_9BACT</name>
<dbReference type="InterPro" id="IPR002036">
    <property type="entry name" value="YbeY"/>
</dbReference>
<dbReference type="NCBIfam" id="TIGR00043">
    <property type="entry name" value="rRNA maturation RNase YbeY"/>
    <property type="match status" value="1"/>
</dbReference>
<gene>
    <name evidence="7" type="primary">ybeY</name>
    <name evidence="8" type="ORF">SAMN02746041_00415</name>
</gene>
<dbReference type="OrthoDB" id="9807740at2"/>
<keyword evidence="6 7" id="KW-0862">Zinc</keyword>
<evidence type="ECO:0000256" key="3">
    <source>
        <dbReference type="ARBA" id="ARBA00022723"/>
    </source>
</evidence>
<dbReference type="RefSeq" id="WP_084055871.1">
    <property type="nucleotide sequence ID" value="NZ_FWXF01000001.1"/>
</dbReference>
<evidence type="ECO:0000256" key="1">
    <source>
        <dbReference type="ARBA" id="ARBA00010875"/>
    </source>
</evidence>
<protein>
    <recommendedName>
        <fullName evidence="7">Endoribonuclease YbeY</fullName>
        <ecNumber evidence="7">3.1.-.-</ecNumber>
    </recommendedName>
</protein>
<accession>A0A1W1X1L2</accession>
<dbReference type="Gene3D" id="3.40.390.30">
    <property type="entry name" value="Metalloproteases ('zincins'), catalytic domain"/>
    <property type="match status" value="1"/>
</dbReference>
<dbReference type="GO" id="GO:0004521">
    <property type="term" value="F:RNA endonuclease activity"/>
    <property type="evidence" value="ECO:0007669"/>
    <property type="project" value="UniProtKB-UniRule"/>
</dbReference>
<dbReference type="GO" id="GO:0005737">
    <property type="term" value="C:cytoplasm"/>
    <property type="evidence" value="ECO:0007669"/>
    <property type="project" value="UniProtKB-SubCell"/>
</dbReference>
<dbReference type="GO" id="GO:0004222">
    <property type="term" value="F:metalloendopeptidase activity"/>
    <property type="evidence" value="ECO:0007669"/>
    <property type="project" value="InterPro"/>
</dbReference>
<comment type="similarity">
    <text evidence="1 7">Belongs to the endoribonuclease YbeY family.</text>
</comment>
<evidence type="ECO:0000256" key="6">
    <source>
        <dbReference type="ARBA" id="ARBA00022833"/>
    </source>
</evidence>